<comment type="similarity">
    <text evidence="2">Belongs to the peptidase M20A family.</text>
</comment>
<evidence type="ECO:0000256" key="1">
    <source>
        <dbReference type="ARBA" id="ARBA00001947"/>
    </source>
</evidence>
<evidence type="ECO:0000256" key="4">
    <source>
        <dbReference type="ARBA" id="ARBA00022801"/>
    </source>
</evidence>
<evidence type="ECO:0000256" key="2">
    <source>
        <dbReference type="ARBA" id="ARBA00006247"/>
    </source>
</evidence>
<dbReference type="EMBL" id="BARS01052918">
    <property type="protein sequence ID" value="GAG46987.1"/>
    <property type="molecule type" value="Genomic_DNA"/>
</dbReference>
<dbReference type="PANTHER" id="PTHR43808">
    <property type="entry name" value="ACETYLORNITHINE DEACETYLASE"/>
    <property type="match status" value="1"/>
</dbReference>
<dbReference type="InterPro" id="IPR036264">
    <property type="entry name" value="Bact_exopeptidase_dim_dom"/>
</dbReference>
<comment type="cofactor">
    <cofactor evidence="1">
        <name>Zn(2+)</name>
        <dbReference type="ChEBI" id="CHEBI:29105"/>
    </cofactor>
</comment>
<feature type="non-terminal residue" evidence="7">
    <location>
        <position position="230"/>
    </location>
</feature>
<dbReference type="AlphaFoldDB" id="X0YIM1"/>
<dbReference type="SUPFAM" id="SSF53187">
    <property type="entry name" value="Zn-dependent exopeptidases"/>
    <property type="match status" value="1"/>
</dbReference>
<organism evidence="7">
    <name type="scientific">marine sediment metagenome</name>
    <dbReference type="NCBI Taxonomy" id="412755"/>
    <lineage>
        <taxon>unclassified sequences</taxon>
        <taxon>metagenomes</taxon>
        <taxon>ecological metagenomes</taxon>
    </lineage>
</organism>
<dbReference type="Gene3D" id="3.40.630.10">
    <property type="entry name" value="Zn peptidases"/>
    <property type="match status" value="1"/>
</dbReference>
<feature type="non-terminal residue" evidence="7">
    <location>
        <position position="1"/>
    </location>
</feature>
<keyword evidence="4" id="KW-0378">Hydrolase</keyword>
<evidence type="ECO:0000313" key="7">
    <source>
        <dbReference type="EMBL" id="GAG46987.1"/>
    </source>
</evidence>
<proteinExistence type="inferred from homology"/>
<dbReference type="GO" id="GO:0016787">
    <property type="term" value="F:hydrolase activity"/>
    <property type="evidence" value="ECO:0007669"/>
    <property type="project" value="UniProtKB-KW"/>
</dbReference>
<dbReference type="SUPFAM" id="SSF55031">
    <property type="entry name" value="Bacterial exopeptidase dimerisation domain"/>
    <property type="match status" value="1"/>
</dbReference>
<gene>
    <name evidence="7" type="ORF">S01H1_78613</name>
</gene>
<feature type="domain" description="Peptidase M20 dimerisation" evidence="6">
    <location>
        <begin position="60"/>
        <end position="169"/>
    </location>
</feature>
<sequence length="230" mass="25092">IAMKALKASAVELAGAVIGGVLCDEEDQMLGVRDFIKKGHADKISAAVICEPQDGMICTAQKGAIRVCYLITGRMSHGAMPLSGLNCAPAIAQLIDGLHELEKAAATTVGRDEYLGWPSVTPTVIQAPATGAPQLNVMPREAKVLVDIRTTPRQPHEKIIADLTALALKIERRVRECYREYDGRLNLQRDHDLAVQVEILTDRPCTFTDRSEPVVKAADWATRWLTEKSP</sequence>
<protein>
    <recommendedName>
        <fullName evidence="6">Peptidase M20 dimerisation domain-containing protein</fullName>
    </recommendedName>
</protein>
<dbReference type="PANTHER" id="PTHR43808:SF8">
    <property type="entry name" value="PEPTIDASE M20 DIMERISATION DOMAIN-CONTAINING PROTEIN"/>
    <property type="match status" value="1"/>
</dbReference>
<accession>X0YIM1</accession>
<evidence type="ECO:0000256" key="5">
    <source>
        <dbReference type="ARBA" id="ARBA00022833"/>
    </source>
</evidence>
<evidence type="ECO:0000256" key="3">
    <source>
        <dbReference type="ARBA" id="ARBA00022723"/>
    </source>
</evidence>
<keyword evidence="3" id="KW-0479">Metal-binding</keyword>
<keyword evidence="5" id="KW-0862">Zinc</keyword>
<dbReference type="InterPro" id="IPR011650">
    <property type="entry name" value="Peptidase_M20_dimer"/>
</dbReference>
<evidence type="ECO:0000259" key="6">
    <source>
        <dbReference type="Pfam" id="PF07687"/>
    </source>
</evidence>
<comment type="caution">
    <text evidence="7">The sequence shown here is derived from an EMBL/GenBank/DDBJ whole genome shotgun (WGS) entry which is preliminary data.</text>
</comment>
<name>X0YIM1_9ZZZZ</name>
<reference evidence="7" key="1">
    <citation type="journal article" date="2014" name="Front. Microbiol.">
        <title>High frequency of phylogenetically diverse reductive dehalogenase-homologous genes in deep subseafloor sedimentary metagenomes.</title>
        <authorList>
            <person name="Kawai M."/>
            <person name="Futagami T."/>
            <person name="Toyoda A."/>
            <person name="Takaki Y."/>
            <person name="Nishi S."/>
            <person name="Hori S."/>
            <person name="Arai W."/>
            <person name="Tsubouchi T."/>
            <person name="Morono Y."/>
            <person name="Uchiyama I."/>
            <person name="Ito T."/>
            <person name="Fujiyama A."/>
            <person name="Inagaki F."/>
            <person name="Takami H."/>
        </authorList>
    </citation>
    <scope>NUCLEOTIDE SEQUENCE</scope>
    <source>
        <strain evidence="7">Expedition CK06-06</strain>
    </source>
</reference>
<dbReference type="InterPro" id="IPR050072">
    <property type="entry name" value="Peptidase_M20A"/>
</dbReference>
<dbReference type="Pfam" id="PF07687">
    <property type="entry name" value="M20_dimer"/>
    <property type="match status" value="1"/>
</dbReference>
<dbReference type="Gene3D" id="3.30.70.360">
    <property type="match status" value="1"/>
</dbReference>